<dbReference type="EMBL" id="FNRK01000011">
    <property type="protein sequence ID" value="SEA46892.1"/>
    <property type="molecule type" value="Genomic_DNA"/>
</dbReference>
<dbReference type="InterPro" id="IPR050406">
    <property type="entry name" value="FGGY_Carb_Kinase"/>
</dbReference>
<dbReference type="STRING" id="81409.SAMN04515656_11151"/>
<reference evidence="7 8" key="1">
    <citation type="submission" date="2016-10" db="EMBL/GenBank/DDBJ databases">
        <authorList>
            <person name="de Groot N.N."/>
        </authorList>
    </citation>
    <scope>NUCLEOTIDE SEQUENCE [LARGE SCALE GENOMIC DNA]</scope>
    <source>
        <strain evidence="7 8">SR12</strain>
    </source>
</reference>
<organism evidence="7 8">
    <name type="scientific">Eubacterium aggregans</name>
    <dbReference type="NCBI Taxonomy" id="81409"/>
    <lineage>
        <taxon>Bacteria</taxon>
        <taxon>Bacillati</taxon>
        <taxon>Bacillota</taxon>
        <taxon>Clostridia</taxon>
        <taxon>Eubacteriales</taxon>
        <taxon>Eubacteriaceae</taxon>
        <taxon>Eubacterium</taxon>
    </lineage>
</organism>
<dbReference type="GO" id="GO:0005975">
    <property type="term" value="P:carbohydrate metabolic process"/>
    <property type="evidence" value="ECO:0007669"/>
    <property type="project" value="InterPro"/>
</dbReference>
<dbReference type="SUPFAM" id="SSF53067">
    <property type="entry name" value="Actin-like ATPase domain"/>
    <property type="match status" value="2"/>
</dbReference>
<keyword evidence="8" id="KW-1185">Reference proteome</keyword>
<dbReference type="Pfam" id="PF02782">
    <property type="entry name" value="FGGY_C"/>
    <property type="match status" value="1"/>
</dbReference>
<dbReference type="PIRSF" id="PIRSF000538">
    <property type="entry name" value="GlpK"/>
    <property type="match status" value="1"/>
</dbReference>
<dbReference type="InterPro" id="IPR018484">
    <property type="entry name" value="FGGY_N"/>
</dbReference>
<dbReference type="InterPro" id="IPR018485">
    <property type="entry name" value="FGGY_C"/>
</dbReference>
<dbReference type="Pfam" id="PF00370">
    <property type="entry name" value="FGGY_N"/>
    <property type="match status" value="1"/>
</dbReference>
<dbReference type="GO" id="GO:0016301">
    <property type="term" value="F:kinase activity"/>
    <property type="evidence" value="ECO:0007669"/>
    <property type="project" value="UniProtKB-KW"/>
</dbReference>
<name>A0A1H4BGF8_9FIRM</name>
<dbReference type="RefSeq" id="WP_090307207.1">
    <property type="nucleotide sequence ID" value="NZ_FNRK01000011.1"/>
</dbReference>
<dbReference type="Proteomes" id="UP000199394">
    <property type="component" value="Unassembled WGS sequence"/>
</dbReference>
<gene>
    <name evidence="7" type="ORF">SAMN04515656_11151</name>
</gene>
<dbReference type="OrthoDB" id="9805576at2"/>
<feature type="domain" description="Carbohydrate kinase FGGY C-terminal" evidence="6">
    <location>
        <begin position="260"/>
        <end position="455"/>
    </location>
</feature>
<dbReference type="InterPro" id="IPR000577">
    <property type="entry name" value="Carb_kinase_FGGY"/>
</dbReference>
<dbReference type="PROSITE" id="PS00445">
    <property type="entry name" value="FGGY_KINASES_2"/>
    <property type="match status" value="1"/>
</dbReference>
<evidence type="ECO:0000256" key="2">
    <source>
        <dbReference type="ARBA" id="ARBA00022679"/>
    </source>
</evidence>
<dbReference type="AlphaFoldDB" id="A0A1H4BGF8"/>
<dbReference type="InterPro" id="IPR043129">
    <property type="entry name" value="ATPase_NBD"/>
</dbReference>
<dbReference type="Gene3D" id="3.30.420.40">
    <property type="match status" value="2"/>
</dbReference>
<evidence type="ECO:0000256" key="4">
    <source>
        <dbReference type="RuleBase" id="RU003733"/>
    </source>
</evidence>
<accession>A0A1H4BGF8</accession>
<protein>
    <submittedName>
        <fullName evidence="7">Xylulokinase</fullName>
    </submittedName>
</protein>
<comment type="similarity">
    <text evidence="1 4">Belongs to the FGGY kinase family.</text>
</comment>
<evidence type="ECO:0000313" key="8">
    <source>
        <dbReference type="Proteomes" id="UP000199394"/>
    </source>
</evidence>
<sequence length="512" mass="55205">MKKTVIAYDLGTGGIKASLYASDGAPLASTFKAYDTTFPEESRHEQRPEDWWDAVVATCQELIATSGVDVDTIEALAISGHSLGVVPIGTDGQLLADTTPIWSDKRATCQANRFFEKIDYEEWYNRTGSGFPRECYSLFKIMWYQEEQPELFAKVHKIIGTKDYCNYRFTGRLCTDYSYASGCGAFNLKAWDYIPEYMAAAGIDPSLFPEILDSDAVLGTITPEAAALTGLPTTVKVIAGGVDNACMALGARGIKDGRIYTSLGTSAWIALTSQEPVVDFKYKPYVFAHAIKGMYASATCIFSAGNSYKWVRDTLCPDLKAAEEAGGPDAYMAMDQLAEASPIGANKLLFNPSLAGGSMIEASDDIVGAYAGLKLSTTRADLIRSAMEGVALNLRIALDILCAYGDEALTEMLIVGGGSKSPLWRQIFADAYGLDILKTSVDQDAASLGAAALAFKGVGLWEDYSPIDGLHTLEARTPVNSEHQKQYEALLPVFKTVAQAMATTGDALKNLS</sequence>
<dbReference type="InterPro" id="IPR018483">
    <property type="entry name" value="Carb_kinase_FGGY_CS"/>
</dbReference>
<feature type="domain" description="Carbohydrate kinase FGGY N-terminal" evidence="5">
    <location>
        <begin position="5"/>
        <end position="250"/>
    </location>
</feature>
<dbReference type="GO" id="GO:0016773">
    <property type="term" value="F:phosphotransferase activity, alcohol group as acceptor"/>
    <property type="evidence" value="ECO:0007669"/>
    <property type="project" value="InterPro"/>
</dbReference>
<evidence type="ECO:0000256" key="3">
    <source>
        <dbReference type="ARBA" id="ARBA00022777"/>
    </source>
</evidence>
<dbReference type="PANTHER" id="PTHR43095">
    <property type="entry name" value="SUGAR KINASE"/>
    <property type="match status" value="1"/>
</dbReference>
<evidence type="ECO:0000259" key="5">
    <source>
        <dbReference type="Pfam" id="PF00370"/>
    </source>
</evidence>
<evidence type="ECO:0000313" key="7">
    <source>
        <dbReference type="EMBL" id="SEA46892.1"/>
    </source>
</evidence>
<proteinExistence type="inferred from homology"/>
<evidence type="ECO:0000256" key="1">
    <source>
        <dbReference type="ARBA" id="ARBA00009156"/>
    </source>
</evidence>
<dbReference type="PANTHER" id="PTHR43095:SF5">
    <property type="entry name" value="XYLULOSE KINASE"/>
    <property type="match status" value="1"/>
</dbReference>
<keyword evidence="3 4" id="KW-0418">Kinase</keyword>
<keyword evidence="2 4" id="KW-0808">Transferase</keyword>
<evidence type="ECO:0000259" key="6">
    <source>
        <dbReference type="Pfam" id="PF02782"/>
    </source>
</evidence>
<dbReference type="CDD" id="cd07805">
    <property type="entry name" value="ASKHA_NBD_FGGY_CvXK-like"/>
    <property type="match status" value="1"/>
</dbReference>